<accession>A0A7E6EFR2</accession>
<dbReference type="GO" id="GO:0005886">
    <property type="term" value="C:plasma membrane"/>
    <property type="evidence" value="ECO:0007669"/>
    <property type="project" value="TreeGrafter"/>
</dbReference>
<feature type="signal peptide" evidence="6">
    <location>
        <begin position="1"/>
        <end position="17"/>
    </location>
</feature>
<dbReference type="Proteomes" id="UP000504628">
    <property type="component" value="Chromosome 8"/>
</dbReference>
<evidence type="ECO:0000256" key="1">
    <source>
        <dbReference type="ARBA" id="ARBA00004370"/>
    </source>
</evidence>
<dbReference type="PANTHER" id="PTHR11860:SF62">
    <property type="entry name" value="CMRF35-LIKE MOLECULE 9"/>
    <property type="match status" value="1"/>
</dbReference>
<evidence type="ECO:0000256" key="2">
    <source>
        <dbReference type="ARBA" id="ARBA00022692"/>
    </source>
</evidence>
<dbReference type="InterPro" id="IPR013106">
    <property type="entry name" value="Ig_V-set"/>
</dbReference>
<feature type="compositionally biased region" description="Low complexity" evidence="4">
    <location>
        <begin position="175"/>
        <end position="192"/>
    </location>
</feature>
<evidence type="ECO:0000259" key="7">
    <source>
        <dbReference type="PROSITE" id="PS50835"/>
    </source>
</evidence>
<protein>
    <submittedName>
        <fullName evidence="9">CMRF35-like molecule 9 isoform X4</fullName>
    </submittedName>
</protein>
<keyword evidence="6" id="KW-0732">Signal</keyword>
<dbReference type="InterPro" id="IPR036179">
    <property type="entry name" value="Ig-like_dom_sf"/>
</dbReference>
<organism evidence="8 9">
    <name type="scientific">Phyllostomus discolor</name>
    <name type="common">pale spear-nosed bat</name>
    <dbReference type="NCBI Taxonomy" id="89673"/>
    <lineage>
        <taxon>Eukaryota</taxon>
        <taxon>Metazoa</taxon>
        <taxon>Chordata</taxon>
        <taxon>Craniata</taxon>
        <taxon>Vertebrata</taxon>
        <taxon>Euteleostomi</taxon>
        <taxon>Mammalia</taxon>
        <taxon>Eutheria</taxon>
        <taxon>Laurasiatheria</taxon>
        <taxon>Chiroptera</taxon>
        <taxon>Yangochiroptera</taxon>
        <taxon>Phyllostomidae</taxon>
        <taxon>Phyllostominae</taxon>
        <taxon>Phyllostomus</taxon>
    </lineage>
</organism>
<dbReference type="InterPro" id="IPR003599">
    <property type="entry name" value="Ig_sub"/>
</dbReference>
<feature type="transmembrane region" description="Helical" evidence="5">
    <location>
        <begin position="203"/>
        <end position="227"/>
    </location>
</feature>
<dbReference type="Pfam" id="PF07686">
    <property type="entry name" value="V-set"/>
    <property type="match status" value="1"/>
</dbReference>
<keyword evidence="2 5" id="KW-0812">Transmembrane</keyword>
<sequence length="321" mass="35005">MRPLVLLWGCLVLPGYGALTGPKKIRGFEGGTVSLLCAYKEQLRGHQKYWCRNVGFLIDRCSATVYTRADGRESTEGRVSIRDKPWELRFNVTLRALTLEDSGDYLCGVKRLGFDVTFGVSLVVLPGTPPRAGTPPYEETSPYKETSPYEETSPHKATSPHAGTAGPSTHPDFISANDASLHRSSSSSSSSAKSRVCPVTVRMLAPVLVLLALLLISGLCALGRCIFQWRKKVQLAKETQKNEKVHHSHSPLGKGQVPEYAMVNAVQAPTGPAASPLMESRCLDQTSEQEEAPSQHPEGEVRPGPPLHMSEELKRSVFVSV</sequence>
<gene>
    <name evidence="9" type="primary">CD300LG</name>
</gene>
<evidence type="ECO:0000256" key="5">
    <source>
        <dbReference type="SAM" id="Phobius"/>
    </source>
</evidence>
<evidence type="ECO:0000256" key="6">
    <source>
        <dbReference type="SAM" id="SignalP"/>
    </source>
</evidence>
<proteinExistence type="predicted"/>
<dbReference type="SMART" id="SM00409">
    <property type="entry name" value="IG"/>
    <property type="match status" value="1"/>
</dbReference>
<dbReference type="InterPro" id="IPR013783">
    <property type="entry name" value="Ig-like_fold"/>
</dbReference>
<dbReference type="Gene3D" id="2.60.40.10">
    <property type="entry name" value="Immunoglobulins"/>
    <property type="match status" value="1"/>
</dbReference>
<dbReference type="SUPFAM" id="SSF48726">
    <property type="entry name" value="Immunoglobulin"/>
    <property type="match status" value="1"/>
</dbReference>
<keyword evidence="3 5" id="KW-0472">Membrane</keyword>
<evidence type="ECO:0000313" key="9">
    <source>
        <dbReference type="RefSeq" id="XP_035889875.1"/>
    </source>
</evidence>
<dbReference type="CDD" id="cd05716">
    <property type="entry name" value="IgV_pIgR_like"/>
    <property type="match status" value="1"/>
</dbReference>
<dbReference type="CTD" id="146894"/>
<dbReference type="GO" id="GO:0004888">
    <property type="term" value="F:transmembrane signaling receptor activity"/>
    <property type="evidence" value="ECO:0007669"/>
    <property type="project" value="TreeGrafter"/>
</dbReference>
<dbReference type="InterPro" id="IPR007110">
    <property type="entry name" value="Ig-like_dom"/>
</dbReference>
<dbReference type="RefSeq" id="XP_035889875.1">
    <property type="nucleotide sequence ID" value="XM_036033982.1"/>
</dbReference>
<feature type="chain" id="PRO_5028798179" evidence="6">
    <location>
        <begin position="18"/>
        <end position="321"/>
    </location>
</feature>
<feature type="region of interest" description="Disordered" evidence="4">
    <location>
        <begin position="129"/>
        <end position="192"/>
    </location>
</feature>
<keyword evidence="8" id="KW-1185">Reference proteome</keyword>
<evidence type="ECO:0000256" key="4">
    <source>
        <dbReference type="SAM" id="MobiDB-lite"/>
    </source>
</evidence>
<feature type="domain" description="Ig-like" evidence="7">
    <location>
        <begin position="14"/>
        <end position="117"/>
    </location>
</feature>
<comment type="subcellular location">
    <subcellularLocation>
        <location evidence="1">Membrane</location>
    </subcellularLocation>
</comment>
<dbReference type="AlphaFoldDB" id="A0A7E6EFR2"/>
<evidence type="ECO:0000256" key="3">
    <source>
        <dbReference type="ARBA" id="ARBA00023136"/>
    </source>
</evidence>
<reference evidence="9" key="1">
    <citation type="submission" date="2025-08" db="UniProtKB">
        <authorList>
            <consortium name="RefSeq"/>
        </authorList>
    </citation>
    <scope>IDENTIFICATION</scope>
    <source>
        <tissue evidence="9">Muscle</tissue>
    </source>
</reference>
<feature type="region of interest" description="Disordered" evidence="4">
    <location>
        <begin position="282"/>
        <end position="313"/>
    </location>
</feature>
<dbReference type="PANTHER" id="PTHR11860">
    <property type="entry name" value="POLYMERIC-IMMUNOGLOBULIN RECEPTOR"/>
    <property type="match status" value="1"/>
</dbReference>
<dbReference type="GeneID" id="114503869"/>
<keyword evidence="5" id="KW-1133">Transmembrane helix</keyword>
<dbReference type="InterPro" id="IPR050671">
    <property type="entry name" value="CD300_family_receptors"/>
</dbReference>
<evidence type="ECO:0000313" key="8">
    <source>
        <dbReference type="Proteomes" id="UP000504628"/>
    </source>
</evidence>
<dbReference type="PROSITE" id="PS50835">
    <property type="entry name" value="IG_LIKE"/>
    <property type="match status" value="1"/>
</dbReference>
<name>A0A7E6EFR2_9CHIR</name>